<protein>
    <recommendedName>
        <fullName evidence="2">BUD13 homolog</fullName>
    </recommendedName>
</protein>
<evidence type="ECO:0000313" key="4">
    <source>
        <dbReference type="EMBL" id="ADY43070.1"/>
    </source>
</evidence>
<proteinExistence type="evidence at transcript level"/>
<dbReference type="GO" id="GO:0003723">
    <property type="term" value="F:RNA binding"/>
    <property type="evidence" value="ECO:0007669"/>
    <property type="project" value="TreeGrafter"/>
</dbReference>
<feature type="region of interest" description="Disordered" evidence="3">
    <location>
        <begin position="21"/>
        <end position="45"/>
    </location>
</feature>
<comment type="similarity">
    <text evidence="1">Belongs to the CWC26 family.</text>
</comment>
<evidence type="ECO:0000256" key="1">
    <source>
        <dbReference type="ARBA" id="ARBA00011069"/>
    </source>
</evidence>
<dbReference type="EMBL" id="JI168257">
    <property type="protein sequence ID" value="ADY43070.1"/>
    <property type="molecule type" value="mRNA"/>
</dbReference>
<feature type="compositionally biased region" description="Basic and acidic residues" evidence="3">
    <location>
        <begin position="267"/>
        <end position="277"/>
    </location>
</feature>
<reference evidence="4" key="1">
    <citation type="journal article" date="2011" name="Genome Res.">
        <title>Deep small RNA sequencing from the nematode Ascaris reveals conservation, functional diversification, and novel developmental profiles.</title>
        <authorList>
            <person name="Wang J."/>
            <person name="Czech B."/>
            <person name="Crunk A."/>
            <person name="Wallace A."/>
            <person name="Mitreva M."/>
            <person name="Hannon G.J."/>
            <person name="Davis R.E."/>
        </authorList>
    </citation>
    <scope>NUCLEOTIDE SEQUENCE</scope>
</reference>
<dbReference type="PANTHER" id="PTHR31809:SF0">
    <property type="entry name" value="BUD13 HOMOLOG"/>
    <property type="match status" value="1"/>
</dbReference>
<evidence type="ECO:0000256" key="2">
    <source>
        <dbReference type="ARBA" id="ARBA00014454"/>
    </source>
</evidence>
<feature type="compositionally biased region" description="Basic and acidic residues" evidence="3">
    <location>
        <begin position="153"/>
        <end position="187"/>
    </location>
</feature>
<dbReference type="Pfam" id="PF09736">
    <property type="entry name" value="Bud13"/>
    <property type="match status" value="1"/>
</dbReference>
<feature type="compositionally biased region" description="Basic and acidic residues" evidence="3">
    <location>
        <begin position="202"/>
        <end position="258"/>
    </location>
</feature>
<dbReference type="GO" id="GO:0070274">
    <property type="term" value="C:RES complex"/>
    <property type="evidence" value="ECO:0007669"/>
    <property type="project" value="TreeGrafter"/>
</dbReference>
<dbReference type="InterPro" id="IPR018609">
    <property type="entry name" value="Bud13"/>
</dbReference>
<feature type="region of interest" description="Disordered" evidence="3">
    <location>
        <begin position="59"/>
        <end position="79"/>
    </location>
</feature>
<organism evidence="4">
    <name type="scientific">Ascaris suum</name>
    <name type="common">Pig roundworm</name>
    <name type="synonym">Ascaris lumbricoides</name>
    <dbReference type="NCBI Taxonomy" id="6253"/>
    <lineage>
        <taxon>Eukaryota</taxon>
        <taxon>Metazoa</taxon>
        <taxon>Ecdysozoa</taxon>
        <taxon>Nematoda</taxon>
        <taxon>Chromadorea</taxon>
        <taxon>Rhabditida</taxon>
        <taxon>Spirurina</taxon>
        <taxon>Ascaridomorpha</taxon>
        <taxon>Ascaridoidea</taxon>
        <taxon>Ascarididae</taxon>
        <taxon>Ascaris</taxon>
    </lineage>
</organism>
<accession>F1KYW6</accession>
<feature type="compositionally biased region" description="Basic and acidic residues" evidence="3">
    <location>
        <begin position="386"/>
        <end position="395"/>
    </location>
</feature>
<dbReference type="InterPro" id="IPR051112">
    <property type="entry name" value="CWC26_splicing_factor"/>
</dbReference>
<feature type="compositionally biased region" description="Basic and acidic residues" evidence="3">
    <location>
        <begin position="348"/>
        <end position="357"/>
    </location>
</feature>
<dbReference type="PANTHER" id="PTHR31809">
    <property type="entry name" value="BUD13 HOMOLOG"/>
    <property type="match status" value="1"/>
</dbReference>
<dbReference type="AlphaFoldDB" id="F1KYW6"/>
<feature type="compositionally biased region" description="Basic and acidic residues" evidence="3">
    <location>
        <begin position="298"/>
        <end position="314"/>
    </location>
</feature>
<dbReference type="GO" id="GO:0000398">
    <property type="term" value="P:mRNA splicing, via spliceosome"/>
    <property type="evidence" value="ECO:0007669"/>
    <property type="project" value="TreeGrafter"/>
</dbReference>
<feature type="region of interest" description="Disordered" evidence="3">
    <location>
        <begin position="105"/>
        <end position="412"/>
    </location>
</feature>
<evidence type="ECO:0000256" key="3">
    <source>
        <dbReference type="SAM" id="MobiDB-lite"/>
    </source>
</evidence>
<feature type="region of interest" description="Disordered" evidence="3">
    <location>
        <begin position="431"/>
        <end position="466"/>
    </location>
</feature>
<name>F1KYW6_ASCSU</name>
<feature type="compositionally biased region" description="Polar residues" evidence="3">
    <location>
        <begin position="106"/>
        <end position="119"/>
    </location>
</feature>
<sequence length="595" mass="68911">MMTTSVEAKLAREEYLKRYLSGPSDSTKSAKKKKKKRKIEEAKAGAGMRIVEDDAFIAVAPESSSIPSDEDEREDLRREIEISAKLTEIAPKFVKGTFQAIVDSGEASTSEQNSLSNQGSKRRHDSSGSDVSLQREPRTHPSSSLPAKLQQRHHSDDEDVKRRQRDSDSDVLRKRQPENNPDRDYSPKLRSRRKSSYSPDQLRIRSSRDDLSPKRRSSKKSEGSQKGRRRSDSSDDTSRRSDSSDDTSRVPQRRHDSDSDLSPVRRRKEDSDNDVPRIRRRRSSPVDDGLSPVRRRRHDSDRDVVRRQRRRNDSDSDLSPARQRIRDTRRSRSSSKKQDDWEEQNSSIERDRMREQQLNRMSEVDGSCVMHEKRKGKNSEGVESVEDGRLGKTLDGKAAGLQSAQAVRDEMQKLRDTENKVFEGLDEEISGRNAAAVRRSKMTGKGRETREEKEKKEREAKKQQELQEKYEKWNKGIQQIRERAERLDEMARVVKEDFTRRADDEAMNEHMKEILLADDPMLEHVKKKKLKTEMQTGIVYPKYKGGWPPNRFMIAPGYRWDGVDRSNGFEARIAQTANQKAAEEREYYQNISKYE</sequence>
<feature type="compositionally biased region" description="Basic and acidic residues" evidence="3">
    <location>
        <begin position="445"/>
        <end position="466"/>
    </location>
</feature>
<dbReference type="GO" id="GO:0005684">
    <property type="term" value="C:U2-type spliceosomal complex"/>
    <property type="evidence" value="ECO:0007669"/>
    <property type="project" value="TreeGrafter"/>
</dbReference>